<comment type="cofactor">
    <cofactor evidence="6">
        <name>Mg(2+)</name>
        <dbReference type="ChEBI" id="CHEBI:18420"/>
    </cofactor>
    <cofactor evidence="6">
        <name>Mn(2+)</name>
        <dbReference type="ChEBI" id="CHEBI:29035"/>
    </cofactor>
    <text evidence="6">Probably binds two magnesium or manganese ions per subunit.</text>
</comment>
<reference evidence="9 10" key="1">
    <citation type="submission" date="2018-05" db="EMBL/GenBank/DDBJ databases">
        <title>Whole genome sequence of Pseudomonas putida JBC17.</title>
        <authorList>
            <person name="Lee Y.H."/>
            <person name="David K."/>
        </authorList>
    </citation>
    <scope>NUCLEOTIDE SEQUENCE [LARGE SCALE GENOMIC DNA]</scope>
    <source>
        <strain evidence="9 10">JBC17</strain>
    </source>
</reference>
<keyword evidence="6" id="KW-0464">Manganese</keyword>
<evidence type="ECO:0000256" key="2">
    <source>
        <dbReference type="ARBA" id="ARBA00022723"/>
    </source>
</evidence>
<feature type="site" description="Transition state stabilizer" evidence="7">
    <location>
        <position position="152"/>
    </location>
</feature>
<keyword evidence="3 9" id="KW-0378">Hydrolase</keyword>
<dbReference type="EMBL" id="CP029693">
    <property type="protein sequence ID" value="AWY43781.1"/>
    <property type="molecule type" value="Genomic_DNA"/>
</dbReference>
<dbReference type="OrthoDB" id="9803914at2"/>
<dbReference type="GO" id="GO:0046872">
    <property type="term" value="F:metal ion binding"/>
    <property type="evidence" value="ECO:0007669"/>
    <property type="project" value="UniProtKB-KW"/>
</dbReference>
<dbReference type="GO" id="GO:0006281">
    <property type="term" value="P:DNA repair"/>
    <property type="evidence" value="ECO:0007669"/>
    <property type="project" value="InterPro"/>
</dbReference>
<feature type="binding site" evidence="6">
    <location>
        <position position="152"/>
    </location>
    <ligand>
        <name>Mg(2+)</name>
        <dbReference type="ChEBI" id="CHEBI:18420"/>
        <label>1</label>
    </ligand>
</feature>
<organism evidence="9 10">
    <name type="scientific">Pseudomonas putida</name>
    <name type="common">Arthrobacter siderocapsulatus</name>
    <dbReference type="NCBI Taxonomy" id="303"/>
    <lineage>
        <taxon>Bacteria</taxon>
        <taxon>Pseudomonadati</taxon>
        <taxon>Pseudomonadota</taxon>
        <taxon>Gammaproteobacteria</taxon>
        <taxon>Pseudomonadales</taxon>
        <taxon>Pseudomonadaceae</taxon>
        <taxon>Pseudomonas</taxon>
    </lineage>
</organism>
<feature type="binding site" evidence="6">
    <location>
        <position position="10"/>
    </location>
    <ligand>
        <name>Mg(2+)</name>
        <dbReference type="ChEBI" id="CHEBI:18420"/>
        <label>1</label>
    </ligand>
</feature>
<feature type="domain" description="Endonuclease/exonuclease/phosphatase" evidence="8">
    <location>
        <begin position="7"/>
        <end position="251"/>
    </location>
</feature>
<dbReference type="PANTHER" id="PTHR43250">
    <property type="entry name" value="EXODEOXYRIBONUCLEASE III"/>
    <property type="match status" value="1"/>
</dbReference>
<sequence length="264" mass="30186">MKKLKIATFNVNGMRARLPNLLAWLEREKPDIACLQELKSVDSAFPAAELEAIGYGAIWQGQASWNGVAILARDAQPLESRRGLPGDDSDNHSRYMEAAVHGVLVGCLYLPNGNPQPGPKFDYKLAWFERLIRHAQTLQGSEHPVVLAGDYNVVPTDLDIYNPRSWLKDALLQPQSRECYQRLLDQGWTDALRHVYPDERIYTFWDYFRQHWQKNSGLRIDHLLLNPVSSPYLQDAGVDAWVRNEPHASDHAPTWIQLGSRKHR</sequence>
<dbReference type="Proteomes" id="UP000250299">
    <property type="component" value="Chromosome"/>
</dbReference>
<accession>A0A2Z4RRK2</accession>
<dbReference type="Gene3D" id="3.60.10.10">
    <property type="entry name" value="Endonuclease/exonuclease/phosphatase"/>
    <property type="match status" value="1"/>
</dbReference>
<feature type="binding site" evidence="6">
    <location>
        <position position="251"/>
    </location>
    <ligand>
        <name>Mg(2+)</name>
        <dbReference type="ChEBI" id="CHEBI:18420"/>
        <label>1</label>
    </ligand>
</feature>
<comment type="similarity">
    <text evidence="1">Belongs to the DNA repair enzymes AP/ExoA family.</text>
</comment>
<proteinExistence type="inferred from homology"/>
<dbReference type="Pfam" id="PF03372">
    <property type="entry name" value="Exo_endo_phos"/>
    <property type="match status" value="1"/>
</dbReference>
<evidence type="ECO:0000256" key="4">
    <source>
        <dbReference type="ARBA" id="ARBA00022842"/>
    </source>
</evidence>
<dbReference type="RefSeq" id="WP_110967307.1">
    <property type="nucleotide sequence ID" value="NZ_CP029693.1"/>
</dbReference>
<gene>
    <name evidence="9" type="primary">xth</name>
    <name evidence="9" type="ORF">DKY63_29230</name>
</gene>
<dbReference type="InterPro" id="IPR005135">
    <property type="entry name" value="Endo/exonuclease/phosphatase"/>
</dbReference>
<evidence type="ECO:0000256" key="1">
    <source>
        <dbReference type="ARBA" id="ARBA00007092"/>
    </source>
</evidence>
<dbReference type="InterPro" id="IPR036691">
    <property type="entry name" value="Endo/exonu/phosph_ase_sf"/>
</dbReference>
<dbReference type="PANTHER" id="PTHR43250:SF1">
    <property type="entry name" value="EXODEOXYRIBONUCLEASE III"/>
    <property type="match status" value="1"/>
</dbReference>
<feature type="site" description="Interaction with DNA substrate" evidence="7">
    <location>
        <position position="251"/>
    </location>
</feature>
<feature type="active site" description="Proton acceptor" evidence="5">
    <location>
        <position position="251"/>
    </location>
</feature>
<dbReference type="SUPFAM" id="SSF56219">
    <property type="entry name" value="DNase I-like"/>
    <property type="match status" value="1"/>
</dbReference>
<dbReference type="PROSITE" id="PS51435">
    <property type="entry name" value="AP_NUCLEASE_F1_4"/>
    <property type="match status" value="1"/>
</dbReference>
<evidence type="ECO:0000313" key="10">
    <source>
        <dbReference type="Proteomes" id="UP000250299"/>
    </source>
</evidence>
<dbReference type="EC" id="3.1.11.2" evidence="9"/>
<evidence type="ECO:0000313" key="9">
    <source>
        <dbReference type="EMBL" id="AWY43781.1"/>
    </source>
</evidence>
<evidence type="ECO:0000256" key="5">
    <source>
        <dbReference type="PIRSR" id="PIRSR604808-1"/>
    </source>
</evidence>
<dbReference type="GO" id="GO:0008311">
    <property type="term" value="F:double-stranded DNA 3'-5' DNA exonuclease activity"/>
    <property type="evidence" value="ECO:0007669"/>
    <property type="project" value="UniProtKB-EC"/>
</dbReference>
<feature type="binding site" evidence="6">
    <location>
        <position position="150"/>
    </location>
    <ligand>
        <name>Mg(2+)</name>
        <dbReference type="ChEBI" id="CHEBI:18420"/>
        <label>1</label>
    </ligand>
</feature>
<dbReference type="InterPro" id="IPR037493">
    <property type="entry name" value="ExoIII-like"/>
</dbReference>
<keyword evidence="2 6" id="KW-0479">Metal-binding</keyword>
<dbReference type="CDD" id="cd09086">
    <property type="entry name" value="ExoIII-like_AP-endo"/>
    <property type="match status" value="1"/>
</dbReference>
<feature type="binding site" evidence="6">
    <location>
        <position position="250"/>
    </location>
    <ligand>
        <name>Mg(2+)</name>
        <dbReference type="ChEBI" id="CHEBI:18420"/>
        <label>1</label>
    </ligand>
</feature>
<dbReference type="NCBIfam" id="TIGR00633">
    <property type="entry name" value="xth"/>
    <property type="match status" value="1"/>
</dbReference>
<evidence type="ECO:0000256" key="6">
    <source>
        <dbReference type="PIRSR" id="PIRSR604808-2"/>
    </source>
</evidence>
<dbReference type="InterPro" id="IPR004808">
    <property type="entry name" value="AP_endonuc_1"/>
</dbReference>
<feature type="binding site" evidence="6">
    <location>
        <position position="37"/>
    </location>
    <ligand>
        <name>Mg(2+)</name>
        <dbReference type="ChEBI" id="CHEBI:18420"/>
        <label>1</label>
    </ligand>
</feature>
<evidence type="ECO:0000256" key="7">
    <source>
        <dbReference type="PIRSR" id="PIRSR604808-3"/>
    </source>
</evidence>
<keyword evidence="4 6" id="KW-0460">Magnesium</keyword>
<feature type="active site" evidence="5">
    <location>
        <position position="109"/>
    </location>
</feature>
<protein>
    <submittedName>
        <fullName evidence="9">Exodeoxyribonuclease III</fullName>
        <ecNumber evidence="9">3.1.11.2</ecNumber>
    </submittedName>
</protein>
<dbReference type="NCBIfam" id="TIGR00195">
    <property type="entry name" value="exoDNase_III"/>
    <property type="match status" value="1"/>
</dbReference>
<evidence type="ECO:0000256" key="3">
    <source>
        <dbReference type="ARBA" id="ARBA00022801"/>
    </source>
</evidence>
<evidence type="ECO:0000259" key="8">
    <source>
        <dbReference type="Pfam" id="PF03372"/>
    </source>
</evidence>
<feature type="active site" description="Proton donor/acceptor" evidence="5">
    <location>
        <position position="150"/>
    </location>
</feature>
<name>A0A2Z4RRK2_PSEPU</name>
<feature type="site" description="Important for catalytic activity" evidence="7">
    <location>
        <position position="221"/>
    </location>
</feature>
<dbReference type="AlphaFoldDB" id="A0A2Z4RRK2"/>